<dbReference type="Proteomes" id="UP000187408">
    <property type="component" value="Unassembled WGS sequence"/>
</dbReference>
<sequence>MIGFLKELADFITKNTGLPVEIEPSPASPPDAHVRIIPKGLSYQSYGNTPNDLTKQGLVQLAVELHLVAEGTGEVFLKMVYEASLKLNRLFDGYHAITLGTENSIGFSVAVDKISEGEFFVNREEGKFPYMFMEKWKGTITWRMSYALE</sequence>
<organism evidence="1 2">
    <name type="scientific">Desulfurobacterium indicum</name>
    <dbReference type="NCBI Taxonomy" id="1914305"/>
    <lineage>
        <taxon>Bacteria</taxon>
        <taxon>Pseudomonadati</taxon>
        <taxon>Aquificota</taxon>
        <taxon>Aquificia</taxon>
        <taxon>Desulfurobacteriales</taxon>
        <taxon>Desulfurobacteriaceae</taxon>
        <taxon>Desulfurobacterium</taxon>
    </lineage>
</organism>
<dbReference type="AlphaFoldDB" id="A0A1R1MKJ0"/>
<evidence type="ECO:0000313" key="1">
    <source>
        <dbReference type="EMBL" id="OMH40214.1"/>
    </source>
</evidence>
<protein>
    <submittedName>
        <fullName evidence="1">Uncharacterized protein</fullName>
    </submittedName>
</protein>
<keyword evidence="2" id="KW-1185">Reference proteome</keyword>
<reference evidence="1 2" key="1">
    <citation type="submission" date="2016-10" db="EMBL/GenBank/DDBJ databases">
        <title>Genome sequence of a sulfur-reducing bacterium Desulfurobacterium indicum K6013.</title>
        <authorList>
            <person name="Cao J."/>
            <person name="Shao Z."/>
            <person name="Alain K."/>
            <person name="Jebbar M."/>
        </authorList>
    </citation>
    <scope>NUCLEOTIDE SEQUENCE [LARGE SCALE GENOMIC DNA]</scope>
    <source>
        <strain evidence="1 2">K6013</strain>
    </source>
</reference>
<dbReference type="RefSeq" id="WP_076713252.1">
    <property type="nucleotide sequence ID" value="NZ_MOEN01000023.1"/>
</dbReference>
<comment type="caution">
    <text evidence="1">The sequence shown here is derived from an EMBL/GenBank/DDBJ whole genome shotgun (WGS) entry which is preliminary data.</text>
</comment>
<proteinExistence type="predicted"/>
<name>A0A1R1MKJ0_9BACT</name>
<evidence type="ECO:0000313" key="2">
    <source>
        <dbReference type="Proteomes" id="UP000187408"/>
    </source>
</evidence>
<dbReference type="STRING" id="1914305.BLW93_06290"/>
<accession>A0A1R1MKJ0</accession>
<dbReference type="EMBL" id="MOEN01000023">
    <property type="protein sequence ID" value="OMH40214.1"/>
    <property type="molecule type" value="Genomic_DNA"/>
</dbReference>
<gene>
    <name evidence="1" type="ORF">BLW93_06290</name>
</gene>